<dbReference type="AlphaFoldDB" id="A0A4Y2FIC2"/>
<reference evidence="2 3" key="1">
    <citation type="journal article" date="2019" name="Sci. Rep.">
        <title>Orb-weaving spider Araneus ventricosus genome elucidates the spidroin gene catalogue.</title>
        <authorList>
            <person name="Kono N."/>
            <person name="Nakamura H."/>
            <person name="Ohtoshi R."/>
            <person name="Moran D.A.P."/>
            <person name="Shinohara A."/>
            <person name="Yoshida Y."/>
            <person name="Fujiwara M."/>
            <person name="Mori M."/>
            <person name="Tomita M."/>
            <person name="Arakawa K."/>
        </authorList>
    </citation>
    <scope>NUCLEOTIDE SEQUENCE [LARGE SCALE GENOMIC DNA]</scope>
</reference>
<protein>
    <submittedName>
        <fullName evidence="2">Uncharacterized protein</fullName>
    </submittedName>
</protein>
<accession>A0A4Y2FIC2</accession>
<evidence type="ECO:0000313" key="2">
    <source>
        <dbReference type="EMBL" id="GBM40129.1"/>
    </source>
</evidence>
<dbReference type="Pfam" id="PF03564">
    <property type="entry name" value="DUF1759"/>
    <property type="match status" value="1"/>
</dbReference>
<evidence type="ECO:0000313" key="3">
    <source>
        <dbReference type="Proteomes" id="UP000499080"/>
    </source>
</evidence>
<dbReference type="PANTHER" id="PTHR22954">
    <property type="entry name" value="RETROVIRAL PROTEASE-RELATED"/>
    <property type="match status" value="1"/>
</dbReference>
<proteinExistence type="predicted"/>
<evidence type="ECO:0000313" key="1">
    <source>
        <dbReference type="EMBL" id="GBM40122.1"/>
    </source>
</evidence>
<keyword evidence="3" id="KW-1185">Reference proteome</keyword>
<dbReference type="Proteomes" id="UP000499080">
    <property type="component" value="Unassembled WGS sequence"/>
</dbReference>
<dbReference type="EMBL" id="BGPR01095882">
    <property type="protein sequence ID" value="GBM40122.1"/>
    <property type="molecule type" value="Genomic_DNA"/>
</dbReference>
<comment type="caution">
    <text evidence="2">The sequence shown here is derived from an EMBL/GenBank/DDBJ whole genome shotgun (WGS) entry which is preliminary data.</text>
</comment>
<name>A0A4Y2FIC2_ARAVE</name>
<organism evidence="2 3">
    <name type="scientific">Araneus ventricosus</name>
    <name type="common">Orbweaver spider</name>
    <name type="synonym">Epeira ventricosa</name>
    <dbReference type="NCBI Taxonomy" id="182803"/>
    <lineage>
        <taxon>Eukaryota</taxon>
        <taxon>Metazoa</taxon>
        <taxon>Ecdysozoa</taxon>
        <taxon>Arthropoda</taxon>
        <taxon>Chelicerata</taxon>
        <taxon>Arachnida</taxon>
        <taxon>Araneae</taxon>
        <taxon>Araneomorphae</taxon>
        <taxon>Entelegynae</taxon>
        <taxon>Araneoidea</taxon>
        <taxon>Araneidae</taxon>
        <taxon>Araneus</taxon>
    </lineage>
</organism>
<dbReference type="PANTHER" id="PTHR22954:SF3">
    <property type="entry name" value="PROTEIN CBG08539"/>
    <property type="match status" value="1"/>
</dbReference>
<dbReference type="OrthoDB" id="6431677at2759"/>
<dbReference type="InterPro" id="IPR005312">
    <property type="entry name" value="DUF1759"/>
</dbReference>
<dbReference type="EMBL" id="BGPR01095884">
    <property type="protein sequence ID" value="GBM40129.1"/>
    <property type="molecule type" value="Genomic_DNA"/>
</dbReference>
<gene>
    <name evidence="1" type="ORF">AVEN_37521_1</name>
    <name evidence="2" type="ORF">AVEN_62307_1</name>
</gene>
<sequence length="219" mass="24969">MTKSEEAAKAKFSFCVKEIKRYNDKWKKIIENDINVQLLIKTKSECLNLESDLQANYLLSGDPDGSLYEIYTVNKDIITDLLVEIEEILIVKTKEENVSTNNSSRNSENKNNLKLPKLELPVFSGDLSAWLSFKEIFINAIDKNYELSETAKLSYLISSLKGDPAKLISGFSISDENYKQAWETLLNRYDDKKNLANSLLSKFINAKPTKPNNQKSILD</sequence>